<feature type="region of interest" description="Disordered" evidence="1">
    <location>
        <begin position="23"/>
        <end position="46"/>
    </location>
</feature>
<organism evidence="2">
    <name type="scientific">marine sediment metagenome</name>
    <dbReference type="NCBI Taxonomy" id="412755"/>
    <lineage>
        <taxon>unclassified sequences</taxon>
        <taxon>metagenomes</taxon>
        <taxon>ecological metagenomes</taxon>
    </lineage>
</organism>
<reference evidence="2" key="1">
    <citation type="journal article" date="2014" name="Front. Microbiol.">
        <title>High frequency of phylogenetically diverse reductive dehalogenase-homologous genes in deep subseafloor sedimentary metagenomes.</title>
        <authorList>
            <person name="Kawai M."/>
            <person name="Futagami T."/>
            <person name="Toyoda A."/>
            <person name="Takaki Y."/>
            <person name="Nishi S."/>
            <person name="Hori S."/>
            <person name="Arai W."/>
            <person name="Tsubouchi T."/>
            <person name="Morono Y."/>
            <person name="Uchiyama I."/>
            <person name="Ito T."/>
            <person name="Fujiyama A."/>
            <person name="Inagaki F."/>
            <person name="Takami H."/>
        </authorList>
    </citation>
    <scope>NUCLEOTIDE SEQUENCE</scope>
    <source>
        <strain evidence="2">Expedition CK06-06</strain>
    </source>
</reference>
<name>X0WDD2_9ZZZZ</name>
<dbReference type="AlphaFoldDB" id="X0WDD2"/>
<feature type="non-terminal residue" evidence="2">
    <location>
        <position position="1"/>
    </location>
</feature>
<dbReference type="EMBL" id="BARS01034348">
    <property type="protein sequence ID" value="GAG21217.1"/>
    <property type="molecule type" value="Genomic_DNA"/>
</dbReference>
<comment type="caution">
    <text evidence="2">The sequence shown here is derived from an EMBL/GenBank/DDBJ whole genome shotgun (WGS) entry which is preliminary data.</text>
</comment>
<evidence type="ECO:0000256" key="1">
    <source>
        <dbReference type="SAM" id="MobiDB-lite"/>
    </source>
</evidence>
<accession>X0WDD2</accession>
<proteinExistence type="predicted"/>
<evidence type="ECO:0000313" key="2">
    <source>
        <dbReference type="EMBL" id="GAG21217.1"/>
    </source>
</evidence>
<gene>
    <name evidence="2" type="ORF">S01H1_53069</name>
</gene>
<sequence length="134" mass="14477">GAMPEAEGKALFEVGRIVQSEARMRAPQSPTVGQAKAAGISQRKRGREAGTLTRAIVMVQKRGEVIVGVLRGAALKYADYIHNGQGTRWQNIGPGSRAKQRAAKVGGKFLDRAYDDNVDELQKTYEAEIAKALP</sequence>
<protein>
    <submittedName>
        <fullName evidence="2">Uncharacterized protein</fullName>
    </submittedName>
</protein>